<organism evidence="1">
    <name type="scientific">uncultured Nocardioides sp</name>
    <dbReference type="NCBI Taxonomy" id="198441"/>
    <lineage>
        <taxon>Bacteria</taxon>
        <taxon>Bacillati</taxon>
        <taxon>Actinomycetota</taxon>
        <taxon>Actinomycetes</taxon>
        <taxon>Propionibacteriales</taxon>
        <taxon>Nocardioidaceae</taxon>
        <taxon>Nocardioides</taxon>
        <taxon>environmental samples</taxon>
    </lineage>
</organism>
<dbReference type="AlphaFoldDB" id="A0A6J4P533"/>
<feature type="non-terminal residue" evidence="1">
    <location>
        <position position="1"/>
    </location>
</feature>
<feature type="non-terminal residue" evidence="1">
    <location>
        <position position="32"/>
    </location>
</feature>
<gene>
    <name evidence="1" type="ORF">AVDCRST_MAG60-2117</name>
</gene>
<protein>
    <submittedName>
        <fullName evidence="1">Uncharacterized protein</fullName>
    </submittedName>
</protein>
<reference evidence="1" key="1">
    <citation type="submission" date="2020-02" db="EMBL/GenBank/DDBJ databases">
        <authorList>
            <person name="Meier V. D."/>
        </authorList>
    </citation>
    <scope>NUCLEOTIDE SEQUENCE</scope>
    <source>
        <strain evidence="1">AVDCRST_MAG60</strain>
    </source>
</reference>
<accession>A0A6J4P533</accession>
<name>A0A6J4P533_9ACTN</name>
<evidence type="ECO:0000313" key="1">
    <source>
        <dbReference type="EMBL" id="CAA9401215.1"/>
    </source>
</evidence>
<proteinExistence type="predicted"/>
<dbReference type="EMBL" id="CADCUN010000225">
    <property type="protein sequence ID" value="CAA9401215.1"/>
    <property type="molecule type" value="Genomic_DNA"/>
</dbReference>
<sequence>DHRQQRPARRFRYRWRLDRHCGGRHRGDEGRR</sequence>